<keyword evidence="10" id="KW-1185">Reference proteome</keyword>
<keyword evidence="7" id="KW-0256">Endoplasmic reticulum</keyword>
<dbReference type="PANTHER" id="PTHR12867:SF6">
    <property type="entry name" value="N-ACETYLGLUCOSAMINYLDIPHOSPHODOLICHOL N-ACETYLGLUCOSAMINYLTRANSFERASE"/>
    <property type="match status" value="1"/>
</dbReference>
<organism evidence="9 10">
    <name type="scientific">Sinanodonta woodiana</name>
    <name type="common">Chinese pond mussel</name>
    <name type="synonym">Anodonta woodiana</name>
    <dbReference type="NCBI Taxonomy" id="1069815"/>
    <lineage>
        <taxon>Eukaryota</taxon>
        <taxon>Metazoa</taxon>
        <taxon>Spiralia</taxon>
        <taxon>Lophotrochozoa</taxon>
        <taxon>Mollusca</taxon>
        <taxon>Bivalvia</taxon>
        <taxon>Autobranchia</taxon>
        <taxon>Heteroconchia</taxon>
        <taxon>Palaeoheterodonta</taxon>
        <taxon>Unionida</taxon>
        <taxon>Unionoidea</taxon>
        <taxon>Unionidae</taxon>
        <taxon>Unioninae</taxon>
        <taxon>Sinanodonta</taxon>
    </lineage>
</organism>
<evidence type="ECO:0000256" key="5">
    <source>
        <dbReference type="ARBA" id="ARBA00022676"/>
    </source>
</evidence>
<evidence type="ECO:0000256" key="7">
    <source>
        <dbReference type="ARBA" id="ARBA00022824"/>
    </source>
</evidence>
<evidence type="ECO:0000256" key="2">
    <source>
        <dbReference type="ARBA" id="ARBA00006962"/>
    </source>
</evidence>
<feature type="domain" description="Glycosyl transferase family 28 C-terminal" evidence="8">
    <location>
        <begin position="3"/>
        <end position="151"/>
    </location>
</feature>
<dbReference type="GO" id="GO:0005783">
    <property type="term" value="C:endoplasmic reticulum"/>
    <property type="evidence" value="ECO:0007669"/>
    <property type="project" value="UniProtKB-SubCell"/>
</dbReference>
<name>A0ABD3T4V0_SINWO</name>
<accession>A0ABD3T4V0</accession>
<keyword evidence="5" id="KW-0328">Glycosyltransferase</keyword>
<evidence type="ECO:0000259" key="8">
    <source>
        <dbReference type="Pfam" id="PF04101"/>
    </source>
</evidence>
<dbReference type="EMBL" id="JBJQND010000019">
    <property type="protein sequence ID" value="KAL3831382.1"/>
    <property type="molecule type" value="Genomic_DNA"/>
</dbReference>
<comment type="subcellular location">
    <subcellularLocation>
        <location evidence="1">Endoplasmic reticulum</location>
    </subcellularLocation>
</comment>
<dbReference type="PANTHER" id="PTHR12867">
    <property type="entry name" value="GLYCOSYL TRANSFERASE-RELATED"/>
    <property type="match status" value="1"/>
</dbReference>
<keyword evidence="6" id="KW-0808">Transferase</keyword>
<sequence>MSVFVTVGTTKFDNLINTVTKYSAIKAFQDLGYNRLVLQTGAGKIQKELDQLEELDKFTVEHYDFKPSITEDIESASLVISHAGAGSILETLGAKKPLLVVINEDLMGNHQLELAYQLYRDQHLYYCECSTFVETLKSSDFTKLKPFPDKKPKLFVDYLDNLLGFK</sequence>
<evidence type="ECO:0000256" key="3">
    <source>
        <dbReference type="ARBA" id="ARBA00012614"/>
    </source>
</evidence>
<evidence type="ECO:0000313" key="10">
    <source>
        <dbReference type="Proteomes" id="UP001634394"/>
    </source>
</evidence>
<dbReference type="SUPFAM" id="SSF53756">
    <property type="entry name" value="UDP-Glycosyltransferase/glycogen phosphorylase"/>
    <property type="match status" value="1"/>
</dbReference>
<evidence type="ECO:0000256" key="4">
    <source>
        <dbReference type="ARBA" id="ARBA00017468"/>
    </source>
</evidence>
<evidence type="ECO:0000256" key="1">
    <source>
        <dbReference type="ARBA" id="ARBA00004240"/>
    </source>
</evidence>
<dbReference type="EC" id="2.4.1.141" evidence="3"/>
<dbReference type="Pfam" id="PF04101">
    <property type="entry name" value="Glyco_tran_28_C"/>
    <property type="match status" value="1"/>
</dbReference>
<dbReference type="InterPro" id="IPR007235">
    <property type="entry name" value="Glyco_trans_28_C"/>
</dbReference>
<dbReference type="Proteomes" id="UP001634394">
    <property type="component" value="Unassembled WGS sequence"/>
</dbReference>
<evidence type="ECO:0000313" key="9">
    <source>
        <dbReference type="EMBL" id="KAL3831382.1"/>
    </source>
</evidence>
<reference evidence="9 10" key="1">
    <citation type="submission" date="2024-11" db="EMBL/GenBank/DDBJ databases">
        <title>Chromosome-level genome assembly of the freshwater bivalve Anodonta woodiana.</title>
        <authorList>
            <person name="Chen X."/>
        </authorList>
    </citation>
    <scope>NUCLEOTIDE SEQUENCE [LARGE SCALE GENOMIC DNA]</scope>
    <source>
        <strain evidence="9">MN2024</strain>
        <tissue evidence="9">Gills</tissue>
    </source>
</reference>
<dbReference type="GO" id="GO:0004577">
    <property type="term" value="F:N-acetylglucosaminyldiphosphodolichol N-acetylglucosaminyltransferase activity"/>
    <property type="evidence" value="ECO:0007669"/>
    <property type="project" value="UniProtKB-EC"/>
</dbReference>
<comment type="similarity">
    <text evidence="2">Belongs to the glycosyltransferase 28 family.</text>
</comment>
<protein>
    <recommendedName>
        <fullName evidence="4">UDP-N-acetylglucosamine transferase subunit ALG13</fullName>
        <ecNumber evidence="3">2.4.1.141</ecNumber>
    </recommendedName>
</protein>
<dbReference type="AlphaFoldDB" id="A0ABD3T4V0"/>
<proteinExistence type="inferred from homology"/>
<comment type="caution">
    <text evidence="9">The sequence shown here is derived from an EMBL/GenBank/DDBJ whole genome shotgun (WGS) entry which is preliminary data.</text>
</comment>
<dbReference type="InterPro" id="IPR039042">
    <property type="entry name" value="Alg13-like"/>
</dbReference>
<evidence type="ECO:0000256" key="6">
    <source>
        <dbReference type="ARBA" id="ARBA00022679"/>
    </source>
</evidence>
<dbReference type="Gene3D" id="3.40.50.2000">
    <property type="entry name" value="Glycogen Phosphorylase B"/>
    <property type="match status" value="1"/>
</dbReference>
<gene>
    <name evidence="9" type="ORF">ACJMK2_023134</name>
</gene>